<dbReference type="InterPro" id="IPR026461">
    <property type="entry name" value="Trfase_2_rSAM/seldom_assoc"/>
</dbReference>
<protein>
    <recommendedName>
        <fullName evidence="8">Glycosyl transferase</fullName>
    </recommendedName>
</protein>
<evidence type="ECO:0008006" key="8">
    <source>
        <dbReference type="Google" id="ProtNLM"/>
    </source>
</evidence>
<dbReference type="NCBIfam" id="TIGR04283">
    <property type="entry name" value="glyco_like_mftF"/>
    <property type="match status" value="1"/>
</dbReference>
<evidence type="ECO:0000256" key="4">
    <source>
        <dbReference type="ARBA" id="ARBA00022679"/>
    </source>
</evidence>
<dbReference type="GO" id="GO:0005886">
    <property type="term" value="C:plasma membrane"/>
    <property type="evidence" value="ECO:0007669"/>
    <property type="project" value="UniProtKB-SubCell"/>
</dbReference>
<evidence type="ECO:0000256" key="1">
    <source>
        <dbReference type="ARBA" id="ARBA00004236"/>
    </source>
</evidence>
<dbReference type="SUPFAM" id="SSF53448">
    <property type="entry name" value="Nucleotide-diphospho-sugar transferases"/>
    <property type="match status" value="1"/>
</dbReference>
<keyword evidence="7" id="KW-1185">Reference proteome</keyword>
<accession>A0A511UND2</accession>
<evidence type="ECO:0000256" key="3">
    <source>
        <dbReference type="ARBA" id="ARBA00022676"/>
    </source>
</evidence>
<dbReference type="GO" id="GO:0016757">
    <property type="term" value="F:glycosyltransferase activity"/>
    <property type="evidence" value="ECO:0007669"/>
    <property type="project" value="UniProtKB-KW"/>
</dbReference>
<dbReference type="EMBL" id="BJXV01000009">
    <property type="protein sequence ID" value="GEN28077.1"/>
    <property type="molecule type" value="Genomic_DNA"/>
</dbReference>
<comment type="subcellular location">
    <subcellularLocation>
        <location evidence="1">Cell membrane</location>
    </subcellularLocation>
</comment>
<dbReference type="PANTHER" id="PTHR43646">
    <property type="entry name" value="GLYCOSYLTRANSFERASE"/>
    <property type="match status" value="1"/>
</dbReference>
<comment type="caution">
    <text evidence="6">The sequence shown here is derived from an EMBL/GenBank/DDBJ whole genome shotgun (WGS) entry which is preliminary data.</text>
</comment>
<keyword evidence="3" id="KW-0328">Glycosyltransferase</keyword>
<dbReference type="PANTHER" id="PTHR43646:SF2">
    <property type="entry name" value="GLYCOSYLTRANSFERASE 2-LIKE DOMAIN-CONTAINING PROTEIN"/>
    <property type="match status" value="1"/>
</dbReference>
<gene>
    <name evidence="6" type="ORF">HVA01_17230</name>
</gene>
<dbReference type="Proteomes" id="UP000321303">
    <property type="component" value="Unassembled WGS sequence"/>
</dbReference>
<evidence type="ECO:0000313" key="6">
    <source>
        <dbReference type="EMBL" id="GEN28077.1"/>
    </source>
</evidence>
<proteinExistence type="predicted"/>
<evidence type="ECO:0000313" key="7">
    <source>
        <dbReference type="Proteomes" id="UP000321303"/>
    </source>
</evidence>
<evidence type="ECO:0000256" key="2">
    <source>
        <dbReference type="ARBA" id="ARBA00022475"/>
    </source>
</evidence>
<keyword evidence="5" id="KW-0472">Membrane</keyword>
<keyword evidence="2" id="KW-1003">Cell membrane</keyword>
<organism evidence="6 7">
    <name type="scientific">Halovibrio variabilis</name>
    <dbReference type="NCBI Taxonomy" id="31910"/>
    <lineage>
        <taxon>Bacteria</taxon>
        <taxon>Pseudomonadati</taxon>
        <taxon>Pseudomonadota</taxon>
        <taxon>Gammaproteobacteria</taxon>
        <taxon>Oceanospirillales</taxon>
        <taxon>Halomonadaceae</taxon>
        <taxon>Halovibrio</taxon>
    </lineage>
</organism>
<dbReference type="AlphaFoldDB" id="A0A511UND2"/>
<evidence type="ECO:0000256" key="5">
    <source>
        <dbReference type="ARBA" id="ARBA00023136"/>
    </source>
</evidence>
<reference evidence="6 7" key="1">
    <citation type="submission" date="2019-07" db="EMBL/GenBank/DDBJ databases">
        <title>Whole genome shotgun sequence of Halomonas variabilis NBRC 102410.</title>
        <authorList>
            <person name="Hosoyama A."/>
            <person name="Uohara A."/>
            <person name="Ohji S."/>
            <person name="Ichikawa N."/>
        </authorList>
    </citation>
    <scope>NUCLEOTIDE SEQUENCE [LARGE SCALE GENOMIC DNA]</scope>
    <source>
        <strain evidence="6 7">NBRC 102410</strain>
    </source>
</reference>
<keyword evidence="4" id="KW-0808">Transferase</keyword>
<name>A0A511UND2_9GAMM</name>
<sequence length="160" mass="18130">MNLGAQQASAPALLFLHADTQLPEDTVEQITQALNRHAWGRFAIALSGRSRWLPVVSWMMIQRSKLTGIATGDQGIFVRASTFKAVGGFPEQPLMEDIALSKRLKQISSPACLKAKVVSSGRRWDQHGAWQTIYLMWRLRYRYWRGASAIQLAKEYRDAR</sequence>
<dbReference type="InterPro" id="IPR029044">
    <property type="entry name" value="Nucleotide-diphossugar_trans"/>
</dbReference>
<dbReference type="Gene3D" id="3.90.550.10">
    <property type="entry name" value="Spore Coat Polysaccharide Biosynthesis Protein SpsA, Chain A"/>
    <property type="match status" value="1"/>
</dbReference>